<dbReference type="AlphaFoldDB" id="A0A3Q0J756"/>
<evidence type="ECO:0000256" key="1">
    <source>
        <dbReference type="SAM" id="SignalP"/>
    </source>
</evidence>
<reference evidence="3" key="1">
    <citation type="submission" date="2025-08" db="UniProtKB">
        <authorList>
            <consortium name="RefSeq"/>
        </authorList>
    </citation>
    <scope>IDENTIFICATION</scope>
</reference>
<dbReference type="RefSeq" id="XP_026682783.1">
    <property type="nucleotide sequence ID" value="XM_026826982.1"/>
</dbReference>
<sequence>MNMFTMSSILVVVFVLLMPVQGFNLMNLFGLGKHVNKKDAIVKTIPDRPEDYFARFISLGKYSGKEKYVVDKVYSIKTPDEGTWSMDVLLKKQANNQKSQSYPLKYLKCTNITVVRQYKKGPYQVKNYICPGIIDDKHISKQLNKEIVAQASNQYAERLNNLTPKSGYFVWRILRASSMGRTSQKGDKVHVNLSLKLQLIKEKDIVKENPDILECTGIVVAYRGKPDKIKHKYFIMKNMGKCNK</sequence>
<protein>
    <submittedName>
        <fullName evidence="3">Uncharacterized protein LOC103513879 isoform X3</fullName>
    </submittedName>
</protein>
<dbReference type="Proteomes" id="UP000079169">
    <property type="component" value="Unplaced"/>
</dbReference>
<proteinExistence type="predicted"/>
<keyword evidence="1" id="KW-0732">Signal</keyword>
<feature type="signal peptide" evidence="1">
    <location>
        <begin position="1"/>
        <end position="22"/>
    </location>
</feature>
<gene>
    <name evidence="3" type="primary">LOC103513879</name>
</gene>
<evidence type="ECO:0000313" key="2">
    <source>
        <dbReference type="Proteomes" id="UP000079169"/>
    </source>
</evidence>
<keyword evidence="2" id="KW-1185">Reference proteome</keyword>
<dbReference type="GeneID" id="103513879"/>
<feature type="chain" id="PRO_5018254246" evidence="1">
    <location>
        <begin position="23"/>
        <end position="244"/>
    </location>
</feature>
<evidence type="ECO:0000313" key="3">
    <source>
        <dbReference type="RefSeq" id="XP_026682783.1"/>
    </source>
</evidence>
<accession>A0A3Q0J756</accession>
<name>A0A3Q0J756_DIACI</name>
<organism evidence="2 3">
    <name type="scientific">Diaphorina citri</name>
    <name type="common">Asian citrus psyllid</name>
    <dbReference type="NCBI Taxonomy" id="121845"/>
    <lineage>
        <taxon>Eukaryota</taxon>
        <taxon>Metazoa</taxon>
        <taxon>Ecdysozoa</taxon>
        <taxon>Arthropoda</taxon>
        <taxon>Hexapoda</taxon>
        <taxon>Insecta</taxon>
        <taxon>Pterygota</taxon>
        <taxon>Neoptera</taxon>
        <taxon>Paraneoptera</taxon>
        <taxon>Hemiptera</taxon>
        <taxon>Sternorrhyncha</taxon>
        <taxon>Psylloidea</taxon>
        <taxon>Psyllidae</taxon>
        <taxon>Diaphorininae</taxon>
        <taxon>Diaphorina</taxon>
    </lineage>
</organism>